<keyword evidence="8" id="KW-0472">Membrane</keyword>
<evidence type="ECO:0000256" key="1">
    <source>
        <dbReference type="ARBA" id="ARBA00004236"/>
    </source>
</evidence>
<accession>A0ABW0L930</accession>
<dbReference type="RefSeq" id="WP_379784108.1">
    <property type="nucleotide sequence ID" value="NZ_JBHSMU010000014.1"/>
</dbReference>
<dbReference type="InterPro" id="IPR050396">
    <property type="entry name" value="Glycosyltr_51/Transpeptidase"/>
</dbReference>
<keyword evidence="9" id="KW-0961">Cell wall biogenesis/degradation</keyword>
<keyword evidence="6" id="KW-0133">Cell shape</keyword>
<evidence type="ECO:0000259" key="12">
    <source>
        <dbReference type="Pfam" id="PF00912"/>
    </source>
</evidence>
<evidence type="ECO:0000256" key="2">
    <source>
        <dbReference type="ARBA" id="ARBA00004752"/>
    </source>
</evidence>
<comment type="caution">
    <text evidence="13">The sequence shown here is derived from an EMBL/GenBank/DDBJ whole genome shotgun (WGS) entry which is preliminary data.</text>
</comment>
<evidence type="ECO:0000313" key="14">
    <source>
        <dbReference type="Proteomes" id="UP001596050"/>
    </source>
</evidence>
<dbReference type="InterPro" id="IPR001264">
    <property type="entry name" value="Glyco_trans_51"/>
</dbReference>
<comment type="catalytic activity">
    <reaction evidence="10">
        <text>Preferential cleavage: (Ac)2-L-Lys-D-Ala-|-D-Ala. Also transpeptidation of peptidyl-alanyl moieties that are N-acyl substituents of D-alanine.</text>
        <dbReference type="EC" id="3.4.16.4"/>
    </reaction>
</comment>
<dbReference type="Proteomes" id="UP001596050">
    <property type="component" value="Unassembled WGS sequence"/>
</dbReference>
<evidence type="ECO:0000256" key="4">
    <source>
        <dbReference type="ARBA" id="ARBA00022676"/>
    </source>
</evidence>
<name>A0ABW0L930_9BURK</name>
<keyword evidence="7" id="KW-0573">Peptidoglycan synthesis</keyword>
<evidence type="ECO:0000256" key="8">
    <source>
        <dbReference type="ARBA" id="ARBA00023136"/>
    </source>
</evidence>
<keyword evidence="14" id="KW-1185">Reference proteome</keyword>
<feature type="domain" description="Glycosyl transferase family 51" evidence="12">
    <location>
        <begin position="118"/>
        <end position="202"/>
    </location>
</feature>
<evidence type="ECO:0000256" key="3">
    <source>
        <dbReference type="ARBA" id="ARBA00022475"/>
    </source>
</evidence>
<dbReference type="InterPro" id="IPR023346">
    <property type="entry name" value="Lysozyme-like_dom_sf"/>
</dbReference>
<evidence type="ECO:0000256" key="7">
    <source>
        <dbReference type="ARBA" id="ARBA00022984"/>
    </source>
</evidence>
<reference evidence="14" key="1">
    <citation type="journal article" date="2019" name="Int. J. Syst. Evol. Microbiol.">
        <title>The Global Catalogue of Microorganisms (GCM) 10K type strain sequencing project: providing services to taxonomists for standard genome sequencing and annotation.</title>
        <authorList>
            <consortium name="The Broad Institute Genomics Platform"/>
            <consortium name="The Broad Institute Genome Sequencing Center for Infectious Disease"/>
            <person name="Wu L."/>
            <person name="Ma J."/>
        </authorList>
    </citation>
    <scope>NUCLEOTIDE SEQUENCE [LARGE SCALE GENOMIC DNA]</scope>
    <source>
        <strain evidence="14">KACC 12649</strain>
    </source>
</reference>
<evidence type="ECO:0000256" key="11">
    <source>
        <dbReference type="ARBA" id="ARBA00049902"/>
    </source>
</evidence>
<dbReference type="PANTHER" id="PTHR32282:SF11">
    <property type="entry name" value="PENICILLIN-BINDING PROTEIN 1B"/>
    <property type="match status" value="1"/>
</dbReference>
<organism evidence="13 14">
    <name type="scientific">Massilia niabensis</name>
    <dbReference type="NCBI Taxonomy" id="544910"/>
    <lineage>
        <taxon>Bacteria</taxon>
        <taxon>Pseudomonadati</taxon>
        <taxon>Pseudomonadota</taxon>
        <taxon>Betaproteobacteria</taxon>
        <taxon>Burkholderiales</taxon>
        <taxon>Oxalobacteraceae</taxon>
        <taxon>Telluria group</taxon>
        <taxon>Massilia</taxon>
    </lineage>
</organism>
<comment type="pathway">
    <text evidence="2">Cell wall biogenesis; peptidoglycan biosynthesis.</text>
</comment>
<evidence type="ECO:0000256" key="10">
    <source>
        <dbReference type="ARBA" id="ARBA00034000"/>
    </source>
</evidence>
<protein>
    <submittedName>
        <fullName evidence="13">Transglycosylase domain-containing protein</fullName>
    </submittedName>
</protein>
<evidence type="ECO:0000313" key="13">
    <source>
        <dbReference type="EMBL" id="MFC5460846.1"/>
    </source>
</evidence>
<dbReference type="InterPro" id="IPR036950">
    <property type="entry name" value="PBP_transglycosylase"/>
</dbReference>
<dbReference type="Gene3D" id="1.10.3810.10">
    <property type="entry name" value="Biosynthetic peptidoglycan transglycosylase-like"/>
    <property type="match status" value="1"/>
</dbReference>
<dbReference type="Pfam" id="PF00912">
    <property type="entry name" value="Transgly"/>
    <property type="match status" value="1"/>
</dbReference>
<proteinExistence type="predicted"/>
<keyword evidence="5" id="KW-0808">Transferase</keyword>
<dbReference type="EMBL" id="JBHSMU010000014">
    <property type="protein sequence ID" value="MFC5460846.1"/>
    <property type="molecule type" value="Genomic_DNA"/>
</dbReference>
<comment type="catalytic activity">
    <reaction evidence="11">
        <text>[GlcNAc-(1-&gt;4)-Mur2Ac(oyl-L-Ala-gamma-D-Glu-L-Lys-D-Ala-D-Ala)](n)-di-trans,octa-cis-undecaprenyl diphosphate + beta-D-GlcNAc-(1-&gt;4)-Mur2Ac(oyl-L-Ala-gamma-D-Glu-L-Lys-D-Ala-D-Ala)-di-trans,octa-cis-undecaprenyl diphosphate = [GlcNAc-(1-&gt;4)-Mur2Ac(oyl-L-Ala-gamma-D-Glu-L-Lys-D-Ala-D-Ala)](n+1)-di-trans,octa-cis-undecaprenyl diphosphate + di-trans,octa-cis-undecaprenyl diphosphate + H(+)</text>
        <dbReference type="Rhea" id="RHEA:23708"/>
        <dbReference type="Rhea" id="RHEA-COMP:9602"/>
        <dbReference type="Rhea" id="RHEA-COMP:9603"/>
        <dbReference type="ChEBI" id="CHEBI:15378"/>
        <dbReference type="ChEBI" id="CHEBI:58405"/>
        <dbReference type="ChEBI" id="CHEBI:60033"/>
        <dbReference type="ChEBI" id="CHEBI:78435"/>
        <dbReference type="EC" id="2.4.99.28"/>
    </reaction>
</comment>
<evidence type="ECO:0000256" key="9">
    <source>
        <dbReference type="ARBA" id="ARBA00023316"/>
    </source>
</evidence>
<evidence type="ECO:0000256" key="5">
    <source>
        <dbReference type="ARBA" id="ARBA00022679"/>
    </source>
</evidence>
<dbReference type="SUPFAM" id="SSF53955">
    <property type="entry name" value="Lysozyme-like"/>
    <property type="match status" value="1"/>
</dbReference>
<keyword evidence="4" id="KW-0328">Glycosyltransferase</keyword>
<gene>
    <name evidence="13" type="ORF">ACFPN5_13630</name>
</gene>
<keyword evidence="3" id="KW-1003">Cell membrane</keyword>
<sequence>MIRKKWLVLPAFLLAYLSIVAVWAWGAFGDAVRLAPPAEVVSLTRWQTAILLRVEDPGFYEHPGLSIASGQGLATISGAVARDVFLYQGEFDGVRGRFQKFYRKVFDCCRRVDLGRDVMALVLDARMPKQEQLALYTARVYMGTDKGSQIRGLGQASRSYLGKPLTATTELEFIQLVAMIKAPNHYHPRKNPVVLAERTRRIHTLVSGQCVSNGWFDTSFDQCALNPGSDS</sequence>
<dbReference type="PANTHER" id="PTHR32282">
    <property type="entry name" value="BINDING PROTEIN TRANSPEPTIDASE, PUTATIVE-RELATED"/>
    <property type="match status" value="1"/>
</dbReference>
<evidence type="ECO:0000256" key="6">
    <source>
        <dbReference type="ARBA" id="ARBA00022960"/>
    </source>
</evidence>
<comment type="subcellular location">
    <subcellularLocation>
        <location evidence="1">Cell membrane</location>
    </subcellularLocation>
</comment>